<dbReference type="InterPro" id="IPR016032">
    <property type="entry name" value="Sig_transdc_resp-reg_C-effctor"/>
</dbReference>
<dbReference type="PANTHER" id="PTHR44688:SF16">
    <property type="entry name" value="DNA-BINDING TRANSCRIPTIONAL ACTIVATOR DEVR_DOSR"/>
    <property type="match status" value="1"/>
</dbReference>
<dbReference type="InterPro" id="IPR000792">
    <property type="entry name" value="Tscrpt_reg_LuxR_C"/>
</dbReference>
<dbReference type="KEGG" id="egd:GS424_017210"/>
<dbReference type="PROSITE" id="PS50043">
    <property type="entry name" value="HTH_LUXR_2"/>
    <property type="match status" value="1"/>
</dbReference>
<dbReference type="SUPFAM" id="SSF46894">
    <property type="entry name" value="C-terminal effector domain of the bipartite response regulators"/>
    <property type="match status" value="1"/>
</dbReference>
<gene>
    <name evidence="4" type="ORF">GS424_017210</name>
</gene>
<proteinExistence type="predicted"/>
<dbReference type="GO" id="GO:0006355">
    <property type="term" value="P:regulation of DNA-templated transcription"/>
    <property type="evidence" value="ECO:0007669"/>
    <property type="project" value="InterPro"/>
</dbReference>
<dbReference type="Pfam" id="PF00196">
    <property type="entry name" value="GerE"/>
    <property type="match status" value="1"/>
</dbReference>
<dbReference type="CDD" id="cd06170">
    <property type="entry name" value="LuxR_C_like"/>
    <property type="match status" value="1"/>
</dbReference>
<dbReference type="PANTHER" id="PTHR44688">
    <property type="entry name" value="DNA-BINDING TRANSCRIPTIONAL ACTIVATOR DEVR_DOSR"/>
    <property type="match status" value="1"/>
</dbReference>
<dbReference type="Gene3D" id="1.10.10.10">
    <property type="entry name" value="Winged helix-like DNA-binding domain superfamily/Winged helix DNA-binding domain"/>
    <property type="match status" value="1"/>
</dbReference>
<evidence type="ECO:0000256" key="1">
    <source>
        <dbReference type="ARBA" id="ARBA00023015"/>
    </source>
</evidence>
<organism evidence="4 5">
    <name type="scientific">Eggerthella guodeyinii</name>
    <dbReference type="NCBI Taxonomy" id="2690837"/>
    <lineage>
        <taxon>Bacteria</taxon>
        <taxon>Bacillati</taxon>
        <taxon>Actinomycetota</taxon>
        <taxon>Coriobacteriia</taxon>
        <taxon>Eggerthellales</taxon>
        <taxon>Eggerthellaceae</taxon>
        <taxon>Eggerthella</taxon>
    </lineage>
</organism>
<dbReference type="RefSeq" id="WP_160940919.1">
    <property type="nucleotide sequence ID" value="NZ_CP063310.1"/>
</dbReference>
<dbReference type="PRINTS" id="PR00038">
    <property type="entry name" value="HTHLUXR"/>
</dbReference>
<protein>
    <submittedName>
        <fullName evidence="4">Helix-turn-helix transcriptional regulator</fullName>
    </submittedName>
</protein>
<dbReference type="Proteomes" id="UP000478463">
    <property type="component" value="Chromosome"/>
</dbReference>
<dbReference type="InterPro" id="IPR036388">
    <property type="entry name" value="WH-like_DNA-bd_sf"/>
</dbReference>
<dbReference type="SMART" id="SM00421">
    <property type="entry name" value="HTH_LUXR"/>
    <property type="match status" value="1"/>
</dbReference>
<evidence type="ECO:0000313" key="4">
    <source>
        <dbReference type="EMBL" id="QOS68196.1"/>
    </source>
</evidence>
<sequence length="501" mass="53683">MPFAILAPMNEILDRFTGNISPVALLVSSFFWSWFDVVPFSPALFSAAGKPVDALPFVVSFAASALLLVVLAASASVRSRVLDPKVFAGCSFLCGSLGSLLIYVGIHTDPVLLVIGGILVGLYQSVGAVLAGGIATCQGTTNALVHLAAALPLNIVAILLVMFLRPTASVVFAVSLPLFSALCYAVYLVRGQNRATLEAIARVREKCADGVRRAGRLFGCDRYFLLMVLAISASFGFANYQAMFMPSMQGAYVEYITVALRAFTSLAVLAGYLFYSWRPYLMLRAALVAMSVGLIASGVLAVMGAPGSLVSGCLFFTGYACFDLLIWTIIVMLSYKSGTSLLRIICVVYAVDQLGILLGTVLGLFVDRDGGTIVSYIVFGSALLLLTVGLSGGKGSVWDSLSKYEIDFNRPDDASLRAAGDDDAAPGLPPQRIAELSSRFFLTSRETDVLSLLVAGRNGPYISEHLHVSENTVKSHIRHIYTKVNVHNRQELLDLVFPQQP</sequence>
<evidence type="ECO:0000313" key="5">
    <source>
        <dbReference type="Proteomes" id="UP000478463"/>
    </source>
</evidence>
<keyword evidence="3" id="KW-0804">Transcription</keyword>
<dbReference type="GO" id="GO:0003677">
    <property type="term" value="F:DNA binding"/>
    <property type="evidence" value="ECO:0007669"/>
    <property type="project" value="UniProtKB-KW"/>
</dbReference>
<keyword evidence="2" id="KW-0238">DNA-binding</keyword>
<accession>A0A6L7IRN2</accession>
<dbReference type="AlphaFoldDB" id="A0A6L7IRN2"/>
<name>A0A6L7IRN2_9ACTN</name>
<evidence type="ECO:0000256" key="3">
    <source>
        <dbReference type="ARBA" id="ARBA00023163"/>
    </source>
</evidence>
<keyword evidence="1" id="KW-0805">Transcription regulation</keyword>
<reference evidence="4 5" key="1">
    <citation type="submission" date="2020-10" db="EMBL/GenBank/DDBJ databases">
        <title>Eggerthella sp. nov., isolated from human feces.</title>
        <authorList>
            <person name="Yajun G."/>
        </authorList>
    </citation>
    <scope>NUCLEOTIDE SEQUENCE [LARGE SCALE GENOMIC DNA]</scope>
    <source>
        <strain evidence="4 5">HF-1101</strain>
    </source>
</reference>
<evidence type="ECO:0000256" key="2">
    <source>
        <dbReference type="ARBA" id="ARBA00023125"/>
    </source>
</evidence>
<dbReference type="EMBL" id="CP063310">
    <property type="protein sequence ID" value="QOS68196.1"/>
    <property type="molecule type" value="Genomic_DNA"/>
</dbReference>